<evidence type="ECO:0000313" key="2">
    <source>
        <dbReference type="EMBL" id="AYQ72214.1"/>
    </source>
</evidence>
<reference evidence="2 3" key="1">
    <citation type="submission" date="2018-10" db="EMBL/GenBank/DDBJ databases">
        <title>Genome Sequence of Cohnella sp.</title>
        <authorList>
            <person name="Srinivasan S."/>
            <person name="Kim M.K."/>
        </authorList>
    </citation>
    <scope>NUCLEOTIDE SEQUENCE [LARGE SCALE GENOMIC DNA]</scope>
    <source>
        <strain evidence="2 3">18JY8-7</strain>
    </source>
</reference>
<keyword evidence="1" id="KW-0472">Membrane</keyword>
<accession>A0A3G3JVK9</accession>
<dbReference type="Proteomes" id="UP000269097">
    <property type="component" value="Chromosome"/>
</dbReference>
<feature type="transmembrane region" description="Helical" evidence="1">
    <location>
        <begin position="64"/>
        <end position="81"/>
    </location>
</feature>
<proteinExistence type="predicted"/>
<sequence length="214" mass="23289">MKGSTHLAIGSLVGAAAAVYFPFRLEHAAIYVSVASFSALAADLDGTSLLNGKLSQLSRWIHHFGLWAGVLLAIGNAYLYFSEDRFYPAFAAIAGTVLLLGLATSQGTIRNALTSLIGLGVVYYGIRIDQRWLLELGVFVAWAPWLKHRGMTHTVWALLLWGYIGWGLETQLGIQGIMLTSAAGYASHLIADSLTPQGVKWLFPIIKRSIKFIP</sequence>
<keyword evidence="1" id="KW-1133">Transmembrane helix</keyword>
<organism evidence="2 3">
    <name type="scientific">Cohnella candidum</name>
    <dbReference type="NCBI Taxonomy" id="2674991"/>
    <lineage>
        <taxon>Bacteria</taxon>
        <taxon>Bacillati</taxon>
        <taxon>Bacillota</taxon>
        <taxon>Bacilli</taxon>
        <taxon>Bacillales</taxon>
        <taxon>Paenibacillaceae</taxon>
        <taxon>Cohnella</taxon>
    </lineage>
</organism>
<dbReference type="Pfam" id="PF04307">
    <property type="entry name" value="YdjM"/>
    <property type="match status" value="1"/>
</dbReference>
<keyword evidence="2" id="KW-0378">Hydrolase</keyword>
<protein>
    <submittedName>
        <fullName evidence="2">Metal-dependent hydrolase</fullName>
    </submittedName>
</protein>
<evidence type="ECO:0000256" key="1">
    <source>
        <dbReference type="SAM" id="Phobius"/>
    </source>
</evidence>
<dbReference type="AlphaFoldDB" id="A0A3G3JVK9"/>
<keyword evidence="1" id="KW-0812">Transmembrane</keyword>
<gene>
    <name evidence="2" type="ORF">EAV92_06295</name>
</gene>
<evidence type="ECO:0000313" key="3">
    <source>
        <dbReference type="Proteomes" id="UP000269097"/>
    </source>
</evidence>
<name>A0A3G3JVK9_9BACL</name>
<dbReference type="KEGG" id="coh:EAV92_06295"/>
<dbReference type="EMBL" id="CP033433">
    <property type="protein sequence ID" value="AYQ72214.1"/>
    <property type="molecule type" value="Genomic_DNA"/>
</dbReference>
<feature type="transmembrane region" description="Helical" evidence="1">
    <location>
        <begin position="87"/>
        <end position="105"/>
    </location>
</feature>
<keyword evidence="3" id="KW-1185">Reference proteome</keyword>
<dbReference type="InterPro" id="IPR007404">
    <property type="entry name" value="YdjM-like"/>
</dbReference>
<dbReference type="RefSeq" id="WP_123040274.1">
    <property type="nucleotide sequence ID" value="NZ_CP033433.1"/>
</dbReference>
<dbReference type="GO" id="GO:0016787">
    <property type="term" value="F:hydrolase activity"/>
    <property type="evidence" value="ECO:0007669"/>
    <property type="project" value="UniProtKB-KW"/>
</dbReference>